<gene>
    <name evidence="2" type="ORF">LCGC14_2303490</name>
</gene>
<dbReference type="AlphaFoldDB" id="A0A0F9CN79"/>
<comment type="caution">
    <text evidence="2">The sequence shown here is derived from an EMBL/GenBank/DDBJ whole genome shotgun (WGS) entry which is preliminary data.</text>
</comment>
<feature type="domain" description="Glycosyl hydrolase family 98 putative carbohydrate-binding module" evidence="1">
    <location>
        <begin position="98"/>
        <end position="194"/>
    </location>
</feature>
<evidence type="ECO:0000313" key="2">
    <source>
        <dbReference type="EMBL" id="KKL50639.1"/>
    </source>
</evidence>
<organism evidence="2">
    <name type="scientific">marine sediment metagenome</name>
    <dbReference type="NCBI Taxonomy" id="412755"/>
    <lineage>
        <taxon>unclassified sequences</taxon>
        <taxon>metagenomes</taxon>
        <taxon>ecological metagenomes</taxon>
    </lineage>
</organism>
<dbReference type="Pfam" id="PF08305">
    <property type="entry name" value="NPCBM"/>
    <property type="match status" value="1"/>
</dbReference>
<protein>
    <recommendedName>
        <fullName evidence="1">Glycosyl hydrolase family 98 putative carbohydrate-binding module domain-containing protein</fullName>
    </recommendedName>
</protein>
<sequence length="196" mass="22293">ARHDTTVTVTEHLRQRRDVPLTAYVLTPYRAPTAAPSGEAVMFNKLPKDTVFTAQGKRLDRWVYYERPEAARRIKVMLANSPIEYKLAVRGYVAKQTVCKIEGKGFRAFSAEVGPPPSWTRRNIIPLVKNDRLHFEVYVDGRLVAHSGPMSYSDKPRRLVVTGLEKVRELRLVTRLGSGDKSGRTYGLWVHPALHR</sequence>
<dbReference type="SUPFAM" id="SSF49785">
    <property type="entry name" value="Galactose-binding domain-like"/>
    <property type="match status" value="1"/>
</dbReference>
<accession>A0A0F9CN79</accession>
<dbReference type="EMBL" id="LAZR01032528">
    <property type="protein sequence ID" value="KKL50639.1"/>
    <property type="molecule type" value="Genomic_DNA"/>
</dbReference>
<dbReference type="InterPro" id="IPR038637">
    <property type="entry name" value="NPCBM_sf"/>
</dbReference>
<dbReference type="InterPro" id="IPR008979">
    <property type="entry name" value="Galactose-bd-like_sf"/>
</dbReference>
<evidence type="ECO:0000259" key="1">
    <source>
        <dbReference type="Pfam" id="PF08305"/>
    </source>
</evidence>
<dbReference type="Gene3D" id="2.60.120.1060">
    <property type="entry name" value="NPCBM/NEW2 domain"/>
    <property type="match status" value="1"/>
</dbReference>
<name>A0A0F9CN79_9ZZZZ</name>
<reference evidence="2" key="1">
    <citation type="journal article" date="2015" name="Nature">
        <title>Complex archaea that bridge the gap between prokaryotes and eukaryotes.</title>
        <authorList>
            <person name="Spang A."/>
            <person name="Saw J.H."/>
            <person name="Jorgensen S.L."/>
            <person name="Zaremba-Niedzwiedzka K."/>
            <person name="Martijn J."/>
            <person name="Lind A.E."/>
            <person name="van Eijk R."/>
            <person name="Schleper C."/>
            <person name="Guy L."/>
            <person name="Ettema T.J."/>
        </authorList>
    </citation>
    <scope>NUCLEOTIDE SEQUENCE</scope>
</reference>
<dbReference type="InterPro" id="IPR013222">
    <property type="entry name" value="Glyco_hyd_98_carb-bd"/>
</dbReference>
<feature type="non-terminal residue" evidence="2">
    <location>
        <position position="1"/>
    </location>
</feature>
<proteinExistence type="predicted"/>